<dbReference type="EMBL" id="AP025292">
    <property type="protein sequence ID" value="BDC99837.1"/>
    <property type="molecule type" value="Genomic_DNA"/>
</dbReference>
<dbReference type="NCBIfam" id="TIGR00655">
    <property type="entry name" value="PurU"/>
    <property type="match status" value="1"/>
</dbReference>
<dbReference type="Proteomes" id="UP001354989">
    <property type="component" value="Chromosome"/>
</dbReference>
<dbReference type="NCBIfam" id="NF004684">
    <property type="entry name" value="PRK06027.1"/>
    <property type="match status" value="1"/>
</dbReference>
<reference evidence="6 7" key="1">
    <citation type="submission" date="2021-12" db="EMBL/GenBank/DDBJ databases">
        <title>Genome sequencing of bacteria with rrn-lacking chromosome and rrn-plasmid.</title>
        <authorList>
            <person name="Anda M."/>
            <person name="Iwasaki W."/>
        </authorList>
    </citation>
    <scope>NUCLEOTIDE SEQUENCE [LARGE SCALE GENOMIC DNA]</scope>
    <source>
        <strain evidence="6 7">NBRC 101262</strain>
    </source>
</reference>
<evidence type="ECO:0000313" key="7">
    <source>
        <dbReference type="Proteomes" id="UP001354989"/>
    </source>
</evidence>
<dbReference type="CDD" id="cd04875">
    <property type="entry name" value="ACT_F4HF-DF"/>
    <property type="match status" value="1"/>
</dbReference>
<evidence type="ECO:0000313" key="6">
    <source>
        <dbReference type="EMBL" id="BDC99837.1"/>
    </source>
</evidence>
<dbReference type="HAMAP" id="MF_01927">
    <property type="entry name" value="PurU"/>
    <property type="match status" value="1"/>
</dbReference>
<dbReference type="CDD" id="cd08648">
    <property type="entry name" value="FMT_core_Formyl-FH4-Hydrolase_C"/>
    <property type="match status" value="1"/>
</dbReference>
<evidence type="ECO:0000256" key="1">
    <source>
        <dbReference type="ARBA" id="ARBA00022563"/>
    </source>
</evidence>
<dbReference type="PANTHER" id="PTHR42706:SF1">
    <property type="entry name" value="FORMYLTETRAHYDROFOLATE DEFORMYLASE 2, MITOCHONDRIAL"/>
    <property type="match status" value="1"/>
</dbReference>
<dbReference type="SUPFAM" id="SSF53328">
    <property type="entry name" value="Formyltransferase"/>
    <property type="match status" value="1"/>
</dbReference>
<comment type="pathway">
    <text evidence="3">Purine metabolism; IMP biosynthesis via de novo pathway; formate from 10-formyl-5,6,7,8-tetrahydrofolate: step 1/1.</text>
</comment>
<name>A0ABN6L9E0_9BACT</name>
<dbReference type="Pfam" id="PF00551">
    <property type="entry name" value="Formyl_trans_N"/>
    <property type="match status" value="1"/>
</dbReference>
<dbReference type="InterPro" id="IPR045865">
    <property type="entry name" value="ACT-like_dom_sf"/>
</dbReference>
<gene>
    <name evidence="3 6" type="primary">purU</name>
    <name evidence="6" type="ORF">PEPS_21180</name>
</gene>
<feature type="domain" description="Formyl transferase N-terminal" evidence="5">
    <location>
        <begin position="93"/>
        <end position="269"/>
    </location>
</feature>
<keyword evidence="3" id="KW-0658">Purine biosynthesis</keyword>
<protein>
    <recommendedName>
        <fullName evidence="3 4">Formyltetrahydrofolate deformylase</fullName>
        <ecNumber evidence="3 4">3.5.1.10</ecNumber>
    </recommendedName>
    <alternativeName>
        <fullName evidence="3">Formyl-FH(4) hydrolase</fullName>
    </alternativeName>
</protein>
<dbReference type="InterPro" id="IPR041729">
    <property type="entry name" value="Formyl-FH4-Hydrolase_C"/>
</dbReference>
<keyword evidence="7" id="KW-1185">Reference proteome</keyword>
<dbReference type="Gene3D" id="3.30.70.260">
    <property type="match status" value="1"/>
</dbReference>
<dbReference type="Gene3D" id="3.40.50.170">
    <property type="entry name" value="Formyl transferase, N-terminal domain"/>
    <property type="match status" value="1"/>
</dbReference>
<dbReference type="InterPro" id="IPR044074">
    <property type="entry name" value="PurU_ACT"/>
</dbReference>
<keyword evidence="1 3" id="KW-0554">One-carbon metabolism</keyword>
<organism evidence="6 7">
    <name type="scientific">Persicobacter psychrovividus</name>
    <dbReference type="NCBI Taxonomy" id="387638"/>
    <lineage>
        <taxon>Bacteria</taxon>
        <taxon>Pseudomonadati</taxon>
        <taxon>Bacteroidota</taxon>
        <taxon>Cytophagia</taxon>
        <taxon>Cytophagales</taxon>
        <taxon>Persicobacteraceae</taxon>
        <taxon>Persicobacter</taxon>
    </lineage>
</organism>
<feature type="active site" evidence="3">
    <location>
        <position position="232"/>
    </location>
</feature>
<sequence length="288" mass="33297">MNNPNEHAIFLMHCSDQQGIVAAVSRFIDENQGNVISLDQHVDSATSRFFMRVSFEIAGFLVPKDQLADYFSTLVAKRYGITFELHFSSRTPRMALFVSKMSHCLYDILYRWQSGEWRVEIPMIISNHENLEKVARQFDIPYHFLPMNKENKAEVQAQQMALIEEYQCDFLVLARYMQIIPPDFIRKFPNRIINIHHSFLPAFVGAKPYHAAHDRGVKIIGATSHYVTEDLDAGPIIEQDVAKVSHKDDVADLIRKGKDLEKIVLSRAIRQHIKHKLIVFENKTVIFD</sequence>
<comment type="similarity">
    <text evidence="3">Belongs to the PurU family.</text>
</comment>
<dbReference type="InterPro" id="IPR004810">
    <property type="entry name" value="PurU"/>
</dbReference>
<comment type="function">
    <text evidence="3">Catalyzes the hydrolysis of 10-formyltetrahydrofolate (formyl-FH4) to formate and tetrahydrofolate (FH4).</text>
</comment>
<dbReference type="PANTHER" id="PTHR42706">
    <property type="entry name" value="FORMYLTETRAHYDROFOLATE DEFORMYLASE"/>
    <property type="match status" value="1"/>
</dbReference>
<dbReference type="PIRSF" id="PIRSF036480">
    <property type="entry name" value="FormyFH4_hydr"/>
    <property type="match status" value="1"/>
</dbReference>
<proteinExistence type="inferred from homology"/>
<comment type="catalytic activity">
    <reaction evidence="3">
        <text>(6R)-10-formyltetrahydrofolate + H2O = (6S)-5,6,7,8-tetrahydrofolate + formate + H(+)</text>
        <dbReference type="Rhea" id="RHEA:19833"/>
        <dbReference type="ChEBI" id="CHEBI:15377"/>
        <dbReference type="ChEBI" id="CHEBI:15378"/>
        <dbReference type="ChEBI" id="CHEBI:15740"/>
        <dbReference type="ChEBI" id="CHEBI:57453"/>
        <dbReference type="ChEBI" id="CHEBI:195366"/>
        <dbReference type="EC" id="3.5.1.10"/>
    </reaction>
</comment>
<evidence type="ECO:0000256" key="2">
    <source>
        <dbReference type="ARBA" id="ARBA00022801"/>
    </source>
</evidence>
<dbReference type="EC" id="3.5.1.10" evidence="3 4"/>
<accession>A0ABN6L9E0</accession>
<evidence type="ECO:0000259" key="5">
    <source>
        <dbReference type="Pfam" id="PF00551"/>
    </source>
</evidence>
<dbReference type="SUPFAM" id="SSF55021">
    <property type="entry name" value="ACT-like"/>
    <property type="match status" value="1"/>
</dbReference>
<dbReference type="PRINTS" id="PR01575">
    <property type="entry name" value="FFH4HYDRLASE"/>
</dbReference>
<dbReference type="RefSeq" id="WP_332919984.1">
    <property type="nucleotide sequence ID" value="NZ_AP025292.1"/>
</dbReference>
<dbReference type="InterPro" id="IPR002376">
    <property type="entry name" value="Formyl_transf_N"/>
</dbReference>
<dbReference type="InterPro" id="IPR036477">
    <property type="entry name" value="Formyl_transf_N_sf"/>
</dbReference>
<keyword evidence="2 3" id="KW-0378">Hydrolase</keyword>
<evidence type="ECO:0000256" key="4">
    <source>
        <dbReference type="NCBIfam" id="TIGR00655"/>
    </source>
</evidence>
<evidence type="ECO:0000256" key="3">
    <source>
        <dbReference type="HAMAP-Rule" id="MF_01927"/>
    </source>
</evidence>